<sequence>MPLAPLDVGMDHTRRDALVGSALALSVATAGCLDFAAGDGPQGPEGTPATLTCEDDAFVRLGQPFEASIARTLVETDETALELSSEGTTETYGQSLRLVLRNTGDAPAPTRGELAYSLQRETGEGWLDVRGSTTGEAVELPRSEGSIDTSSAYSWDLTLTESGIADAVDDLELAVCPPLGPGTYRFVYWGLVGAPPIGAEFELVG</sequence>
<dbReference type="Proteomes" id="UP000770586">
    <property type="component" value="Unassembled WGS sequence"/>
</dbReference>
<reference evidence="1 2" key="1">
    <citation type="submission" date="2021-03" db="EMBL/GenBank/DDBJ databases">
        <title>Genomic Encyclopedia of Type Strains, Phase IV (KMG-IV): sequencing the most valuable type-strain genomes for metagenomic binning, comparative biology and taxonomic classification.</title>
        <authorList>
            <person name="Goeker M."/>
        </authorList>
    </citation>
    <scope>NUCLEOTIDE SEQUENCE [LARGE SCALE GENOMIC DNA]</scope>
    <source>
        <strain evidence="1 2">DSM 12287</strain>
    </source>
</reference>
<keyword evidence="2" id="KW-1185">Reference proteome</keyword>
<gene>
    <name evidence="1" type="ORF">J2744_002268</name>
</gene>
<evidence type="ECO:0000313" key="1">
    <source>
        <dbReference type="EMBL" id="MBP1902576.1"/>
    </source>
</evidence>
<proteinExistence type="predicted"/>
<dbReference type="EMBL" id="JAGGKE010000009">
    <property type="protein sequence ID" value="MBP1902576.1"/>
    <property type="molecule type" value="Genomic_DNA"/>
</dbReference>
<dbReference type="AlphaFoldDB" id="A0A8J7REQ7"/>
<comment type="caution">
    <text evidence="1">The sequence shown here is derived from an EMBL/GenBank/DDBJ whole genome shotgun (WGS) entry which is preliminary data.</text>
</comment>
<organism evidence="1 2">
    <name type="scientific">Halorubrum trapanicum</name>
    <dbReference type="NCBI Taxonomy" id="29284"/>
    <lineage>
        <taxon>Archaea</taxon>
        <taxon>Methanobacteriati</taxon>
        <taxon>Methanobacteriota</taxon>
        <taxon>Stenosarchaea group</taxon>
        <taxon>Halobacteria</taxon>
        <taxon>Halobacteriales</taxon>
        <taxon>Haloferacaceae</taxon>
        <taxon>Halorubrum</taxon>
    </lineage>
</organism>
<accession>A0A8J7REQ7</accession>
<evidence type="ECO:0000313" key="2">
    <source>
        <dbReference type="Proteomes" id="UP000770586"/>
    </source>
</evidence>
<protein>
    <submittedName>
        <fullName evidence="1">Uncharacterized protein</fullName>
    </submittedName>
</protein>
<name>A0A8J7REQ7_9EURY</name>